<name>A0A1W2CUE3_9BURK</name>
<sequence>MFAMINRMNDLFHAELEFEEYNLFRLGAIGVTTDALDSYARRICVL</sequence>
<proteinExistence type="predicted"/>
<dbReference type="AlphaFoldDB" id="A0A1W2CUE3"/>
<reference evidence="1 2" key="1">
    <citation type="submission" date="2017-04" db="EMBL/GenBank/DDBJ databases">
        <authorList>
            <person name="Afonso C.L."/>
            <person name="Miller P.J."/>
            <person name="Scott M.A."/>
            <person name="Spackman E."/>
            <person name="Goraichik I."/>
            <person name="Dimitrov K.M."/>
            <person name="Suarez D.L."/>
            <person name="Swayne D.E."/>
        </authorList>
    </citation>
    <scope>NUCLEOTIDE SEQUENCE [LARGE SCALE GENOMIC DNA]</scope>
    <source>
        <strain evidence="1 2">VK13</strain>
    </source>
</reference>
<protein>
    <submittedName>
        <fullName evidence="1">Uncharacterized protein</fullName>
    </submittedName>
</protein>
<evidence type="ECO:0000313" key="1">
    <source>
        <dbReference type="EMBL" id="SMC88857.1"/>
    </source>
</evidence>
<gene>
    <name evidence="1" type="ORF">SAMN06296008_1281</name>
</gene>
<accession>A0A1W2CUE3</accession>
<evidence type="ECO:0000313" key="2">
    <source>
        <dbReference type="Proteomes" id="UP000192708"/>
    </source>
</evidence>
<organism evidence="1 2">
    <name type="scientific">Polynucleobacter kasalickyi</name>
    <dbReference type="NCBI Taxonomy" id="1938817"/>
    <lineage>
        <taxon>Bacteria</taxon>
        <taxon>Pseudomonadati</taxon>
        <taxon>Pseudomonadota</taxon>
        <taxon>Betaproteobacteria</taxon>
        <taxon>Burkholderiales</taxon>
        <taxon>Burkholderiaceae</taxon>
        <taxon>Polynucleobacter</taxon>
    </lineage>
</organism>
<dbReference type="Proteomes" id="UP000192708">
    <property type="component" value="Unassembled WGS sequence"/>
</dbReference>
<keyword evidence="2" id="KW-1185">Reference proteome</keyword>
<dbReference type="EMBL" id="FWXJ01000028">
    <property type="protein sequence ID" value="SMC88857.1"/>
    <property type="molecule type" value="Genomic_DNA"/>
</dbReference>